<evidence type="ECO:0000313" key="2">
    <source>
        <dbReference type="Proteomes" id="UP000886501"/>
    </source>
</evidence>
<organism evidence="1 2">
    <name type="scientific">Thelephora ganbajun</name>
    <name type="common">Ganba fungus</name>
    <dbReference type="NCBI Taxonomy" id="370292"/>
    <lineage>
        <taxon>Eukaryota</taxon>
        <taxon>Fungi</taxon>
        <taxon>Dikarya</taxon>
        <taxon>Basidiomycota</taxon>
        <taxon>Agaricomycotina</taxon>
        <taxon>Agaricomycetes</taxon>
        <taxon>Thelephorales</taxon>
        <taxon>Thelephoraceae</taxon>
        <taxon>Thelephora</taxon>
    </lineage>
</organism>
<dbReference type="Proteomes" id="UP000886501">
    <property type="component" value="Unassembled WGS sequence"/>
</dbReference>
<accession>A0ACB6Z8B6</accession>
<proteinExistence type="predicted"/>
<reference evidence="1" key="1">
    <citation type="submission" date="2019-10" db="EMBL/GenBank/DDBJ databases">
        <authorList>
            <consortium name="DOE Joint Genome Institute"/>
            <person name="Kuo A."/>
            <person name="Miyauchi S."/>
            <person name="Kiss E."/>
            <person name="Drula E."/>
            <person name="Kohler A."/>
            <person name="Sanchez-Garcia M."/>
            <person name="Andreopoulos B."/>
            <person name="Barry K.W."/>
            <person name="Bonito G."/>
            <person name="Buee M."/>
            <person name="Carver A."/>
            <person name="Chen C."/>
            <person name="Cichocki N."/>
            <person name="Clum A."/>
            <person name="Culley D."/>
            <person name="Crous P.W."/>
            <person name="Fauchery L."/>
            <person name="Girlanda M."/>
            <person name="Hayes R."/>
            <person name="Keri Z."/>
            <person name="Labutti K."/>
            <person name="Lipzen A."/>
            <person name="Lombard V."/>
            <person name="Magnuson J."/>
            <person name="Maillard F."/>
            <person name="Morin E."/>
            <person name="Murat C."/>
            <person name="Nolan M."/>
            <person name="Ohm R."/>
            <person name="Pangilinan J."/>
            <person name="Pereira M."/>
            <person name="Perotto S."/>
            <person name="Peter M."/>
            <person name="Riley R."/>
            <person name="Sitrit Y."/>
            <person name="Stielow B."/>
            <person name="Szollosi G."/>
            <person name="Zifcakova L."/>
            <person name="Stursova M."/>
            <person name="Spatafora J.W."/>
            <person name="Tedersoo L."/>
            <person name="Vaario L.-M."/>
            <person name="Yamada A."/>
            <person name="Yan M."/>
            <person name="Wang P."/>
            <person name="Xu J."/>
            <person name="Bruns T."/>
            <person name="Baldrian P."/>
            <person name="Vilgalys R."/>
            <person name="Henrissat B."/>
            <person name="Grigoriev I.V."/>
            <person name="Hibbett D."/>
            <person name="Nagy L.G."/>
            <person name="Martin F.M."/>
        </authorList>
    </citation>
    <scope>NUCLEOTIDE SEQUENCE</scope>
    <source>
        <strain evidence="1">P2</strain>
    </source>
</reference>
<protein>
    <submittedName>
        <fullName evidence="1">Uncharacterized protein</fullName>
    </submittedName>
</protein>
<gene>
    <name evidence="1" type="ORF">BDM02DRAFT_3119996</name>
</gene>
<dbReference type="EMBL" id="MU118085">
    <property type="protein sequence ID" value="KAF9645588.1"/>
    <property type="molecule type" value="Genomic_DNA"/>
</dbReference>
<name>A0ACB6Z8B6_THEGA</name>
<keyword evidence="2" id="KW-1185">Reference proteome</keyword>
<sequence>MHLPEELLDEIFGHLPPDDRRSLQNCSLVSKSWLQPSRRLLFARIIIESTTYQSWLDKISPTNTGLLCHVRSLTYFIGGDDCGVSLLRDYLPSFFQLQQLSFCFTNIEPTIYEHLEWFSAFQHTLSRLYFAHVLITWSAFVALIGYFPNLRDLNIFRSSFQVDDLPVPPPPHALRGKLSITFRDMIGFPVDRLVGLKLEYEELEMYGGYQTRLAAAVRRKLKRLGVDRFYPESTPSLSRYPELRQLDIATTYPQQQEWTLISSITSTNLQKLVFSRLVSQHGQNILENPCWISLDDVVCGLVDRLQASGYKHTLELEFRTNFVGLGDGVHREDFLPKFQEKGLIRIVEVPSRRVWEWSRISFWIWGTGYSAV</sequence>
<reference evidence="1" key="2">
    <citation type="journal article" date="2020" name="Nat. Commun.">
        <title>Large-scale genome sequencing of mycorrhizal fungi provides insights into the early evolution of symbiotic traits.</title>
        <authorList>
            <person name="Miyauchi S."/>
            <person name="Kiss E."/>
            <person name="Kuo A."/>
            <person name="Drula E."/>
            <person name="Kohler A."/>
            <person name="Sanchez-Garcia M."/>
            <person name="Morin E."/>
            <person name="Andreopoulos B."/>
            <person name="Barry K.W."/>
            <person name="Bonito G."/>
            <person name="Buee M."/>
            <person name="Carver A."/>
            <person name="Chen C."/>
            <person name="Cichocki N."/>
            <person name="Clum A."/>
            <person name="Culley D."/>
            <person name="Crous P.W."/>
            <person name="Fauchery L."/>
            <person name="Girlanda M."/>
            <person name="Hayes R.D."/>
            <person name="Keri Z."/>
            <person name="LaButti K."/>
            <person name="Lipzen A."/>
            <person name="Lombard V."/>
            <person name="Magnuson J."/>
            <person name="Maillard F."/>
            <person name="Murat C."/>
            <person name="Nolan M."/>
            <person name="Ohm R.A."/>
            <person name="Pangilinan J."/>
            <person name="Pereira M.F."/>
            <person name="Perotto S."/>
            <person name="Peter M."/>
            <person name="Pfister S."/>
            <person name="Riley R."/>
            <person name="Sitrit Y."/>
            <person name="Stielow J.B."/>
            <person name="Szollosi G."/>
            <person name="Zifcakova L."/>
            <person name="Stursova M."/>
            <person name="Spatafora J.W."/>
            <person name="Tedersoo L."/>
            <person name="Vaario L.M."/>
            <person name="Yamada A."/>
            <person name="Yan M."/>
            <person name="Wang P."/>
            <person name="Xu J."/>
            <person name="Bruns T."/>
            <person name="Baldrian P."/>
            <person name="Vilgalys R."/>
            <person name="Dunand C."/>
            <person name="Henrissat B."/>
            <person name="Grigoriev I.V."/>
            <person name="Hibbett D."/>
            <person name="Nagy L.G."/>
            <person name="Martin F.M."/>
        </authorList>
    </citation>
    <scope>NUCLEOTIDE SEQUENCE</scope>
    <source>
        <strain evidence="1">P2</strain>
    </source>
</reference>
<evidence type="ECO:0000313" key="1">
    <source>
        <dbReference type="EMBL" id="KAF9645588.1"/>
    </source>
</evidence>
<comment type="caution">
    <text evidence="1">The sequence shown here is derived from an EMBL/GenBank/DDBJ whole genome shotgun (WGS) entry which is preliminary data.</text>
</comment>